<dbReference type="SUPFAM" id="SSF52113">
    <property type="entry name" value="BRCT domain"/>
    <property type="match status" value="1"/>
</dbReference>
<sequence>MYSGFCRMTKIAHHLNVFCLIRKREFFSSLEGSTFCPIRGKSWIGQLFKSSKSDPDFCTKKGFDSKRLLCNNGFENQKRIFLLSSLDEEVKRRYAIVIEKLGGGLSVEFSDEVQYLICGNIFRNEKLLASMACGLFILRPEYIDECEKAGKWLEPEAFEWGNPAFLEKHHFSNEKTEALAVACRRWRLKIGIAKPKKKAFFGWNVVLYCNRRRSIDIGRIISFGGGAAVLRDDVELADCFTHALVERSKFWNDKEIDTLVKRRLKCFNMDFIANFLIVENIVEEDYLHRDYAQRLSRID</sequence>
<gene>
    <name evidence="2" type="ORF">EVEC_LOCUS353</name>
</gene>
<dbReference type="GO" id="GO:2000781">
    <property type="term" value="P:positive regulation of double-strand break repair"/>
    <property type="evidence" value="ECO:0007669"/>
    <property type="project" value="InterPro"/>
</dbReference>
<dbReference type="OrthoDB" id="251770at2759"/>
<keyword evidence="3" id="KW-1185">Reference proteome</keyword>
<dbReference type="FunFam" id="3.40.50.10190:FF:000018">
    <property type="entry name" value="DNA topoisomerase 2-binding protein 1"/>
    <property type="match status" value="1"/>
</dbReference>
<accession>A0A0N4UTD8</accession>
<dbReference type="SMART" id="SM00292">
    <property type="entry name" value="BRCT"/>
    <property type="match status" value="1"/>
</dbReference>
<proteinExistence type="predicted"/>
<evidence type="ECO:0000259" key="1">
    <source>
        <dbReference type="PROSITE" id="PS50172"/>
    </source>
</evidence>
<reference evidence="2 3" key="2">
    <citation type="submission" date="2018-10" db="EMBL/GenBank/DDBJ databases">
        <authorList>
            <consortium name="Pathogen Informatics"/>
        </authorList>
    </citation>
    <scope>NUCLEOTIDE SEQUENCE [LARGE SCALE GENOMIC DNA]</scope>
</reference>
<dbReference type="PROSITE" id="PS50172">
    <property type="entry name" value="BRCT"/>
    <property type="match status" value="1"/>
</dbReference>
<protein>
    <submittedName>
        <fullName evidence="4">BRCT domain-containing protein</fullName>
    </submittedName>
</protein>
<name>A0A0N4UTD8_ENTVE</name>
<reference evidence="4" key="1">
    <citation type="submission" date="2017-02" db="UniProtKB">
        <authorList>
            <consortium name="WormBaseParasite"/>
        </authorList>
    </citation>
    <scope>IDENTIFICATION</scope>
</reference>
<dbReference type="WBParaSite" id="EVEC_0000052601-mRNA-1">
    <property type="protein sequence ID" value="EVEC_0000052601-mRNA-1"/>
    <property type="gene ID" value="EVEC_0000052601"/>
</dbReference>
<dbReference type="CDD" id="cd17738">
    <property type="entry name" value="BRCT_TopBP1_rpt7"/>
    <property type="match status" value="1"/>
</dbReference>
<organism evidence="4">
    <name type="scientific">Enterobius vermicularis</name>
    <name type="common">Human pinworm</name>
    <dbReference type="NCBI Taxonomy" id="51028"/>
    <lineage>
        <taxon>Eukaryota</taxon>
        <taxon>Metazoa</taxon>
        <taxon>Ecdysozoa</taxon>
        <taxon>Nematoda</taxon>
        <taxon>Chromadorea</taxon>
        <taxon>Rhabditida</taxon>
        <taxon>Spirurina</taxon>
        <taxon>Oxyuridomorpha</taxon>
        <taxon>Oxyuroidea</taxon>
        <taxon>Oxyuridae</taxon>
        <taxon>Enterobius</taxon>
    </lineage>
</organism>
<dbReference type="InterPro" id="IPR036420">
    <property type="entry name" value="BRCT_dom_sf"/>
</dbReference>
<dbReference type="GO" id="GO:0035861">
    <property type="term" value="C:site of double-strand break"/>
    <property type="evidence" value="ECO:0007669"/>
    <property type="project" value="TreeGrafter"/>
</dbReference>
<dbReference type="PANTHER" id="PTHR46677">
    <property type="entry name" value="SMC5-SMC6 COMPLEX LOCALIZATION FACTOR PROTEIN 1"/>
    <property type="match status" value="1"/>
</dbReference>
<dbReference type="STRING" id="51028.A0A0N4UTD8"/>
<evidence type="ECO:0000313" key="3">
    <source>
        <dbReference type="Proteomes" id="UP000274131"/>
    </source>
</evidence>
<dbReference type="InterPro" id="IPR042479">
    <property type="entry name" value="Slf1"/>
</dbReference>
<evidence type="ECO:0000313" key="4">
    <source>
        <dbReference type="WBParaSite" id="EVEC_0000052601-mRNA-1"/>
    </source>
</evidence>
<evidence type="ECO:0000313" key="2">
    <source>
        <dbReference type="EMBL" id="VDD85210.1"/>
    </source>
</evidence>
<dbReference type="PANTHER" id="PTHR46677:SF1">
    <property type="entry name" value="SMC5-SMC6 COMPLEX LOCALIZATION FACTOR PROTEIN 1"/>
    <property type="match status" value="1"/>
</dbReference>
<dbReference type="GO" id="GO:0005634">
    <property type="term" value="C:nucleus"/>
    <property type="evidence" value="ECO:0007669"/>
    <property type="project" value="TreeGrafter"/>
</dbReference>
<feature type="domain" description="BRCT" evidence="1">
    <location>
        <begin position="80"/>
        <end position="160"/>
    </location>
</feature>
<dbReference type="EMBL" id="UXUI01000373">
    <property type="protein sequence ID" value="VDD85210.1"/>
    <property type="molecule type" value="Genomic_DNA"/>
</dbReference>
<dbReference type="GO" id="GO:0006974">
    <property type="term" value="P:DNA damage response"/>
    <property type="evidence" value="ECO:0007669"/>
    <property type="project" value="TreeGrafter"/>
</dbReference>
<dbReference type="Proteomes" id="UP000274131">
    <property type="component" value="Unassembled WGS sequence"/>
</dbReference>
<dbReference type="Gene3D" id="3.40.50.10190">
    <property type="entry name" value="BRCT domain"/>
    <property type="match status" value="2"/>
</dbReference>
<dbReference type="InterPro" id="IPR001357">
    <property type="entry name" value="BRCT_dom"/>
</dbReference>
<dbReference type="AlphaFoldDB" id="A0A0N4UTD8"/>
<dbReference type="Pfam" id="PF00533">
    <property type="entry name" value="BRCT"/>
    <property type="match status" value="1"/>
</dbReference>
<dbReference type="GO" id="GO:1990166">
    <property type="term" value="P:protein localization to site of double-strand break"/>
    <property type="evidence" value="ECO:0007669"/>
    <property type="project" value="TreeGrafter"/>
</dbReference>